<dbReference type="OrthoDB" id="7625707at2"/>
<keyword evidence="2" id="KW-1185">Reference proteome</keyword>
<protein>
    <submittedName>
        <fullName evidence="1">High-affinity K+ transporter ATPase chain B</fullName>
    </submittedName>
</protein>
<comment type="caution">
    <text evidence="1">The sequence shown here is derived from an EMBL/GenBank/DDBJ whole genome shotgun (WGS) entry which is preliminary data.</text>
</comment>
<dbReference type="EMBL" id="PZKG01000102">
    <property type="protein sequence ID" value="PTE20489.1"/>
    <property type="molecule type" value="Genomic_DNA"/>
</dbReference>
<evidence type="ECO:0000313" key="1">
    <source>
        <dbReference type="EMBL" id="PTE20489.1"/>
    </source>
</evidence>
<dbReference type="Proteomes" id="UP000241010">
    <property type="component" value="Unassembled WGS sequence"/>
</dbReference>
<proteinExistence type="predicted"/>
<accession>A0A2T4JRG4</accession>
<sequence>MRAVLTLVLVAAVLWGGYWFVGSRALERSAEAWFASQAAQGRIAERESLDVAGFPSRFDLTVTEPHLEDPASGFGWRAPFAQVFSLTYKPWHVIAALPNTQTILAPGQQITLDSTRLRGSLIVKPSPALALDRIAIAGEGLAARSSLGWSVAASAARFATRQIDDDPARHEIGLDITALAPDASLLSAATEAELPEVIDSVKLSAILGFTAPLDRHAGETRPELASLDLNETLIAWGDLKLFASGGLTVQDGLPEGRIDFRLENWRKAIRLAVALELIKPEVAPTWERMLGIMAAQSADAEKLDVPLIFADGRMSLGPLPLGPAPRLAQRQ</sequence>
<dbReference type="InterPro" id="IPR018666">
    <property type="entry name" value="DUF2125"/>
</dbReference>
<gene>
    <name evidence="1" type="ORF">C5F48_17210</name>
</gene>
<dbReference type="Pfam" id="PF09898">
    <property type="entry name" value="DUF2125"/>
    <property type="match status" value="1"/>
</dbReference>
<dbReference type="AlphaFoldDB" id="A0A2T4JRG4"/>
<dbReference type="RefSeq" id="WP_107665096.1">
    <property type="nucleotide sequence ID" value="NZ_PZKG01000102.1"/>
</dbReference>
<evidence type="ECO:0000313" key="2">
    <source>
        <dbReference type="Proteomes" id="UP000241010"/>
    </source>
</evidence>
<organism evidence="1 2">
    <name type="scientific">Cereibacter changlensis JA139</name>
    <dbReference type="NCBI Taxonomy" id="1188249"/>
    <lineage>
        <taxon>Bacteria</taxon>
        <taxon>Pseudomonadati</taxon>
        <taxon>Pseudomonadota</taxon>
        <taxon>Alphaproteobacteria</taxon>
        <taxon>Rhodobacterales</taxon>
        <taxon>Paracoccaceae</taxon>
        <taxon>Cereibacter</taxon>
    </lineage>
</organism>
<name>A0A2T4JRG4_9RHOB</name>
<reference evidence="1 2" key="1">
    <citation type="submission" date="2018-03" db="EMBL/GenBank/DDBJ databases">
        <title>Cereibacter changlensis.</title>
        <authorList>
            <person name="Meyer T.E."/>
            <person name="Miller S."/>
            <person name="Lodha T."/>
            <person name="Gandham S."/>
            <person name="Chintalapati S."/>
            <person name="Chintalapati V.R."/>
        </authorList>
    </citation>
    <scope>NUCLEOTIDE SEQUENCE [LARGE SCALE GENOMIC DNA]</scope>
    <source>
        <strain evidence="1 2">JA139</strain>
    </source>
</reference>